<organism evidence="1 2">
    <name type="scientific">Granulicella mallensis</name>
    <dbReference type="NCBI Taxonomy" id="940614"/>
    <lineage>
        <taxon>Bacteria</taxon>
        <taxon>Pseudomonadati</taxon>
        <taxon>Acidobacteriota</taxon>
        <taxon>Terriglobia</taxon>
        <taxon>Terriglobales</taxon>
        <taxon>Acidobacteriaceae</taxon>
        <taxon>Granulicella</taxon>
    </lineage>
</organism>
<reference evidence="1 2" key="1">
    <citation type="submission" date="2020-08" db="EMBL/GenBank/DDBJ databases">
        <title>Genomic Encyclopedia of Type Strains, Phase IV (KMG-V): Genome sequencing to study the core and pangenomes of soil and plant-associated prokaryotes.</title>
        <authorList>
            <person name="Whitman W."/>
        </authorList>
    </citation>
    <scope>NUCLEOTIDE SEQUENCE [LARGE SCALE GENOMIC DNA]</scope>
    <source>
        <strain evidence="1 2">X5P3</strain>
    </source>
</reference>
<proteinExistence type="predicted"/>
<accession>A0A7W7ZM77</accession>
<gene>
    <name evidence="1" type="ORF">HDF15_000842</name>
</gene>
<sequence length="110" mass="11530">MSRHAANPAALPHLSLRGMARGYETLPTQATGSDSSLLAGTSASSVRAVMAMNFCTQDADENFGPVCVSRPVSRLLHGHCFGAYPAPCGSSLFCFGYAALRVTVSLRDPP</sequence>
<dbReference type="EMBL" id="JACHIO010000003">
    <property type="protein sequence ID" value="MBB5062512.1"/>
    <property type="molecule type" value="Genomic_DNA"/>
</dbReference>
<dbReference type="Proteomes" id="UP000584867">
    <property type="component" value="Unassembled WGS sequence"/>
</dbReference>
<evidence type="ECO:0000313" key="2">
    <source>
        <dbReference type="Proteomes" id="UP000584867"/>
    </source>
</evidence>
<evidence type="ECO:0000313" key="1">
    <source>
        <dbReference type="EMBL" id="MBB5062512.1"/>
    </source>
</evidence>
<comment type="caution">
    <text evidence="1">The sequence shown here is derived from an EMBL/GenBank/DDBJ whole genome shotgun (WGS) entry which is preliminary data.</text>
</comment>
<protein>
    <submittedName>
        <fullName evidence="1">Uncharacterized protein</fullName>
    </submittedName>
</protein>
<name>A0A7W7ZM77_9BACT</name>
<dbReference type="AlphaFoldDB" id="A0A7W7ZM77"/>